<keyword evidence="2" id="KW-1133">Transmembrane helix</keyword>
<feature type="transmembrane region" description="Helical" evidence="2">
    <location>
        <begin position="162"/>
        <end position="182"/>
    </location>
</feature>
<dbReference type="InterPro" id="IPR036259">
    <property type="entry name" value="MFS_trans_sf"/>
</dbReference>
<dbReference type="AlphaFoldDB" id="A0A2P2CJA0"/>
<evidence type="ECO:0000313" key="3">
    <source>
        <dbReference type="EMBL" id="CUR62059.1"/>
    </source>
</evidence>
<name>A0A2P2CJA0_9ZZZZ</name>
<dbReference type="EMBL" id="CZKB01000027">
    <property type="protein sequence ID" value="CUR62059.1"/>
    <property type="molecule type" value="Genomic_DNA"/>
</dbReference>
<organism evidence="3">
    <name type="scientific">metagenome</name>
    <dbReference type="NCBI Taxonomy" id="256318"/>
    <lineage>
        <taxon>unclassified sequences</taxon>
        <taxon>metagenomes</taxon>
    </lineage>
</organism>
<keyword evidence="2" id="KW-0472">Membrane</keyword>
<evidence type="ECO:0000256" key="1">
    <source>
        <dbReference type="SAM" id="MobiDB-lite"/>
    </source>
</evidence>
<sequence>MWHPAPMADSPDDGPSLEMPSFSLRRRRREPEEPAVEAVVPDPEPDPEPPVDEPETGRRRVRTPPTVTGLPAALLTGLVVGLLAVAYAWLTGVGCEAVRGTSACGGAVGLPLLLAGLVLLAWVGALLLRFFRVADAGSTSILAVGVLAVLVMLFLLDSLDEWWVLVVVPALAVAGYGLSWWVTASVVGEDGAAEVPEPHDVR</sequence>
<feature type="transmembrane region" description="Helical" evidence="2">
    <location>
        <begin position="110"/>
        <end position="131"/>
    </location>
</feature>
<feature type="transmembrane region" description="Helical" evidence="2">
    <location>
        <begin position="138"/>
        <end position="156"/>
    </location>
</feature>
<feature type="transmembrane region" description="Helical" evidence="2">
    <location>
        <begin position="67"/>
        <end position="90"/>
    </location>
</feature>
<accession>A0A2P2CJA0</accession>
<feature type="region of interest" description="Disordered" evidence="1">
    <location>
        <begin position="1"/>
        <end position="64"/>
    </location>
</feature>
<feature type="compositionally biased region" description="Acidic residues" evidence="1">
    <location>
        <begin position="43"/>
        <end position="54"/>
    </location>
</feature>
<keyword evidence="2" id="KW-0812">Transmembrane</keyword>
<evidence type="ECO:0000256" key="2">
    <source>
        <dbReference type="SAM" id="Phobius"/>
    </source>
</evidence>
<reference evidence="3" key="1">
    <citation type="submission" date="2015-08" db="EMBL/GenBank/DDBJ databases">
        <authorList>
            <person name="Babu N.S."/>
            <person name="Beckwith C.J."/>
            <person name="Beseler K.G."/>
            <person name="Brison A."/>
            <person name="Carone J.V."/>
            <person name="Caskin T.P."/>
            <person name="Diamond M."/>
            <person name="Durham M.E."/>
            <person name="Foxe J.M."/>
            <person name="Go M."/>
            <person name="Henderson B.A."/>
            <person name="Jones I.B."/>
            <person name="McGettigan J.A."/>
            <person name="Micheletti S.J."/>
            <person name="Nasrallah M.E."/>
            <person name="Ortiz D."/>
            <person name="Piller C.R."/>
            <person name="Privatt S.R."/>
            <person name="Schneider S.L."/>
            <person name="Sharp S."/>
            <person name="Smith T.C."/>
            <person name="Stanton J.D."/>
            <person name="Ullery H.E."/>
            <person name="Wilson R.J."/>
            <person name="Serrano M.G."/>
            <person name="Buck G."/>
            <person name="Lee V."/>
            <person name="Wang Y."/>
            <person name="Carvalho R."/>
            <person name="Voegtly L."/>
            <person name="Shi R."/>
            <person name="Duckworth R."/>
            <person name="Johnson A."/>
            <person name="Loviza R."/>
            <person name="Walstead R."/>
            <person name="Shah Z."/>
            <person name="Kiflezghi M."/>
            <person name="Wade K."/>
            <person name="Ball S.L."/>
            <person name="Bradley K.W."/>
            <person name="Asai D.J."/>
            <person name="Bowman C.A."/>
            <person name="Russell D.A."/>
            <person name="Pope W.H."/>
            <person name="Jacobs-Sera D."/>
            <person name="Hendrix R.W."/>
            <person name="Hatfull G.F."/>
        </authorList>
    </citation>
    <scope>NUCLEOTIDE SEQUENCE</scope>
</reference>
<dbReference type="SUPFAM" id="SSF103473">
    <property type="entry name" value="MFS general substrate transporter"/>
    <property type="match status" value="1"/>
</dbReference>
<gene>
    <name evidence="3" type="ORF">NOCA170005</name>
</gene>
<protein>
    <submittedName>
        <fullName evidence="3">Uncharacterized protein</fullName>
    </submittedName>
</protein>
<proteinExistence type="predicted"/>